<evidence type="ECO:0000256" key="1">
    <source>
        <dbReference type="SAM" id="MobiDB-lite"/>
    </source>
</evidence>
<dbReference type="Pfam" id="PF01987">
    <property type="entry name" value="AIM24"/>
    <property type="match status" value="1"/>
</dbReference>
<dbReference type="PANTHER" id="PTHR43657">
    <property type="entry name" value="TRYPTOPHAN RNA-BINDING ATTENUATOR PROTEIN-LIKE PROTEIN"/>
    <property type="match status" value="1"/>
</dbReference>
<sequence length="340" mass="36117">MQLPSMLHIFVLAFEERVMSDNDYRPKFDPQTGQPIPNQPQGGYPPPPPQGGYPPPPPQPNYGAPAAGGYTMASEPGRPLDLPEPPVALSGRGMTTGLRYKIIGTVLQAAIIELDPGQMIFSESGGMSWMSGNVQMNTNSGGGIGKMFKRAFSGESLFIVDFTVAGGTGLIGFASEMPGKIVPLHLAPGQEIIMQKDSFMCAEKSVQLDIHFRRKLGAGLFGGEGFIMQRATGPGVVFAELDGEVVEYYLQPGQVMKVDTGHVAMYEPSVQFDIEMVRGFKNILFGGEGLFLATLRGPGKVWLQTMPVMNVAKKLAEYMPASGGGGSAGGNIIGSILGGD</sequence>
<evidence type="ECO:0008006" key="4">
    <source>
        <dbReference type="Google" id="ProtNLM"/>
    </source>
</evidence>
<dbReference type="HOGENOM" id="CLU_040551_0_1_0"/>
<dbReference type="Gene3D" id="3.60.160.10">
    <property type="entry name" value="Mitochondrial biogenesis AIM24"/>
    <property type="match status" value="1"/>
</dbReference>
<feature type="region of interest" description="Disordered" evidence="1">
    <location>
        <begin position="22"/>
        <end position="88"/>
    </location>
</feature>
<feature type="compositionally biased region" description="Pro residues" evidence="1">
    <location>
        <begin position="43"/>
        <end position="60"/>
    </location>
</feature>
<dbReference type="NCBIfam" id="TIGR00266">
    <property type="entry name" value="TIGR00266 family protein"/>
    <property type="match status" value="1"/>
</dbReference>
<evidence type="ECO:0000313" key="2">
    <source>
        <dbReference type="EMBL" id="ABX06985.1"/>
    </source>
</evidence>
<dbReference type="AlphaFoldDB" id="A9AYA3"/>
<dbReference type="PANTHER" id="PTHR43657:SF1">
    <property type="entry name" value="ALTERED INHERITANCE OF MITOCHONDRIA PROTEIN 24, MITOCHONDRIAL"/>
    <property type="match status" value="1"/>
</dbReference>
<feature type="compositionally biased region" description="Low complexity" evidence="1">
    <location>
        <begin position="30"/>
        <end position="42"/>
    </location>
</feature>
<gene>
    <name evidence="2" type="ordered locus">Haur_4353</name>
</gene>
<name>A9AYA3_HERA2</name>
<dbReference type="InterPro" id="IPR036983">
    <property type="entry name" value="AIM24_sf"/>
</dbReference>
<organism evidence="2 3">
    <name type="scientific">Herpetosiphon aurantiacus (strain ATCC 23779 / DSM 785 / 114-95)</name>
    <dbReference type="NCBI Taxonomy" id="316274"/>
    <lineage>
        <taxon>Bacteria</taxon>
        <taxon>Bacillati</taxon>
        <taxon>Chloroflexota</taxon>
        <taxon>Chloroflexia</taxon>
        <taxon>Herpetosiphonales</taxon>
        <taxon>Herpetosiphonaceae</taxon>
        <taxon>Herpetosiphon</taxon>
    </lineage>
</organism>
<dbReference type="InterPro" id="IPR016031">
    <property type="entry name" value="Trp_RNA-bd_attenuator-like_dom"/>
</dbReference>
<dbReference type="STRING" id="316274.Haur_4353"/>
<reference evidence="2 3" key="1">
    <citation type="journal article" date="2011" name="Stand. Genomic Sci.">
        <title>Complete genome sequence of the filamentous gliding predatory bacterium Herpetosiphon aurantiacus type strain (114-95(T)).</title>
        <authorList>
            <person name="Kiss H."/>
            <person name="Nett M."/>
            <person name="Domin N."/>
            <person name="Martin K."/>
            <person name="Maresca J.A."/>
            <person name="Copeland A."/>
            <person name="Lapidus A."/>
            <person name="Lucas S."/>
            <person name="Berry K.W."/>
            <person name="Glavina Del Rio T."/>
            <person name="Dalin E."/>
            <person name="Tice H."/>
            <person name="Pitluck S."/>
            <person name="Richardson P."/>
            <person name="Bruce D."/>
            <person name="Goodwin L."/>
            <person name="Han C."/>
            <person name="Detter J.C."/>
            <person name="Schmutz J."/>
            <person name="Brettin T."/>
            <person name="Land M."/>
            <person name="Hauser L."/>
            <person name="Kyrpides N.C."/>
            <person name="Ivanova N."/>
            <person name="Goker M."/>
            <person name="Woyke T."/>
            <person name="Klenk H.P."/>
            <person name="Bryant D.A."/>
        </authorList>
    </citation>
    <scope>NUCLEOTIDE SEQUENCE [LARGE SCALE GENOMIC DNA]</scope>
    <source>
        <strain evidence="3">ATCC 23779 / DSM 785 / 114-95</strain>
    </source>
</reference>
<dbReference type="BioCyc" id="HAUR316274:GHYA-4406-MONOMER"/>
<protein>
    <recommendedName>
        <fullName evidence="4">TIGR00266 family protein</fullName>
    </recommendedName>
</protein>
<dbReference type="Proteomes" id="UP000000787">
    <property type="component" value="Chromosome"/>
</dbReference>
<keyword evidence="3" id="KW-1185">Reference proteome</keyword>
<dbReference type="SUPFAM" id="SSF51219">
    <property type="entry name" value="TRAP-like"/>
    <property type="match status" value="1"/>
</dbReference>
<dbReference type="KEGG" id="hau:Haur_4353"/>
<dbReference type="EMBL" id="CP000875">
    <property type="protein sequence ID" value="ABX06985.1"/>
    <property type="molecule type" value="Genomic_DNA"/>
</dbReference>
<evidence type="ECO:0000313" key="3">
    <source>
        <dbReference type="Proteomes" id="UP000000787"/>
    </source>
</evidence>
<dbReference type="InParanoid" id="A9AYA3"/>
<accession>A9AYA3</accession>
<dbReference type="InterPro" id="IPR002838">
    <property type="entry name" value="AIM24"/>
</dbReference>
<dbReference type="eggNOG" id="COG2013">
    <property type="taxonomic scope" value="Bacteria"/>
</dbReference>
<proteinExistence type="predicted"/>